<comment type="subcellular location">
    <subcellularLocation>
        <location evidence="1">Membrane</location>
        <topology evidence="1">Multi-pass membrane protein</topology>
    </subcellularLocation>
</comment>
<name>A0A5C7F2X2_9BACI</name>
<evidence type="ECO:0000256" key="4">
    <source>
        <dbReference type="ARBA" id="ARBA00022989"/>
    </source>
</evidence>
<dbReference type="Proteomes" id="UP000321816">
    <property type="component" value="Chromosome"/>
</dbReference>
<dbReference type="Pfam" id="PF03741">
    <property type="entry name" value="TerC"/>
    <property type="match status" value="1"/>
</dbReference>
<evidence type="ECO:0000313" key="7">
    <source>
        <dbReference type="EMBL" id="WWD78907.1"/>
    </source>
</evidence>
<feature type="transmembrane region" description="Helical" evidence="6">
    <location>
        <begin position="227"/>
        <end position="246"/>
    </location>
</feature>
<sequence>MEWSIVLQYGWILLVLVVLEGVLAADNAMVLAVMVKRLPADKRKKALFYGLAGAFVFRFAALFAIALLITIWQIQAAGALYLLIISLHHFLRNKFKNYPEKIKNSGRSMNEAGFWTTVMKVEVADIAFAADSLLAAVALSVTLPDTSMPAVGGMDGAQFFTVLTGGLMGVILMRFAAGYFVKLLSRKPGLEHTAYAIVGWVGVKLAVHTLAHPALSFLPEHAAESTAWKLTFYTILVFLAVSGWFLSENRKEDTTSDN</sequence>
<dbReference type="KEGG" id="ahal:FTX54_010775"/>
<feature type="transmembrane region" description="Helical" evidence="6">
    <location>
        <begin position="159"/>
        <end position="181"/>
    </location>
</feature>
<evidence type="ECO:0000256" key="5">
    <source>
        <dbReference type="ARBA" id="ARBA00023136"/>
    </source>
</evidence>
<accession>A0A5C7F2X2</accession>
<protein>
    <submittedName>
        <fullName evidence="7">TerC family protein</fullName>
    </submittedName>
</protein>
<gene>
    <name evidence="7" type="ORF">FTX54_010775</name>
</gene>
<dbReference type="OrthoDB" id="9806211at2"/>
<dbReference type="NCBIfam" id="TIGR03716">
    <property type="entry name" value="R_switched_YkoY"/>
    <property type="match status" value="1"/>
</dbReference>
<proteinExistence type="inferred from homology"/>
<dbReference type="EMBL" id="CP144914">
    <property type="protein sequence ID" value="WWD78907.1"/>
    <property type="molecule type" value="Genomic_DNA"/>
</dbReference>
<evidence type="ECO:0000256" key="6">
    <source>
        <dbReference type="SAM" id="Phobius"/>
    </source>
</evidence>
<keyword evidence="3 6" id="KW-0812">Transmembrane</keyword>
<keyword evidence="5 6" id="KW-0472">Membrane</keyword>
<evidence type="ECO:0000256" key="1">
    <source>
        <dbReference type="ARBA" id="ARBA00004141"/>
    </source>
</evidence>
<feature type="transmembrane region" description="Helical" evidence="6">
    <location>
        <begin position="193"/>
        <end position="215"/>
    </location>
</feature>
<feature type="transmembrane region" description="Helical" evidence="6">
    <location>
        <begin position="12"/>
        <end position="35"/>
    </location>
</feature>
<keyword evidence="8" id="KW-1185">Reference proteome</keyword>
<dbReference type="InterPro" id="IPR005496">
    <property type="entry name" value="Integral_membrane_TerC"/>
</dbReference>
<reference evidence="7 8" key="1">
    <citation type="submission" date="2024-01" db="EMBL/GenBank/DDBJ databases">
        <title>Complete Genome Sequence of Alkalicoccus halolimnae BZ-SZ-XJ29T, a Moderately Halophilic Bacterium Isolated from a Salt Lake.</title>
        <authorList>
            <person name="Zhao B."/>
        </authorList>
    </citation>
    <scope>NUCLEOTIDE SEQUENCE [LARGE SCALE GENOMIC DNA]</scope>
    <source>
        <strain evidence="7 8">BZ-SZ-XJ29</strain>
    </source>
</reference>
<dbReference type="PANTHER" id="PTHR30238">
    <property type="entry name" value="MEMBRANE BOUND PREDICTED REDOX MODULATOR"/>
    <property type="match status" value="1"/>
</dbReference>
<evidence type="ECO:0000313" key="8">
    <source>
        <dbReference type="Proteomes" id="UP000321816"/>
    </source>
</evidence>
<dbReference type="GO" id="GO:0016020">
    <property type="term" value="C:membrane"/>
    <property type="evidence" value="ECO:0007669"/>
    <property type="project" value="UniProtKB-SubCell"/>
</dbReference>
<dbReference type="RefSeq" id="WP_147804665.1">
    <property type="nucleotide sequence ID" value="NZ_CP144914.1"/>
</dbReference>
<keyword evidence="4 6" id="KW-1133">Transmembrane helix</keyword>
<feature type="transmembrane region" description="Helical" evidence="6">
    <location>
        <begin position="112"/>
        <end position="139"/>
    </location>
</feature>
<organism evidence="7 8">
    <name type="scientific">Alkalicoccus halolimnae</name>
    <dbReference type="NCBI Taxonomy" id="1667239"/>
    <lineage>
        <taxon>Bacteria</taxon>
        <taxon>Bacillati</taxon>
        <taxon>Bacillota</taxon>
        <taxon>Bacilli</taxon>
        <taxon>Bacillales</taxon>
        <taxon>Bacillaceae</taxon>
        <taxon>Alkalicoccus</taxon>
    </lineage>
</organism>
<comment type="similarity">
    <text evidence="2">Belongs to the TerC family.</text>
</comment>
<evidence type="ECO:0000256" key="3">
    <source>
        <dbReference type="ARBA" id="ARBA00022692"/>
    </source>
</evidence>
<feature type="transmembrane region" description="Helical" evidence="6">
    <location>
        <begin position="47"/>
        <end position="68"/>
    </location>
</feature>
<evidence type="ECO:0000256" key="2">
    <source>
        <dbReference type="ARBA" id="ARBA00007511"/>
    </source>
</evidence>
<dbReference type="InterPro" id="IPR022493">
    <property type="entry name" value="CHP03716_TM_YkoY"/>
</dbReference>
<dbReference type="AlphaFoldDB" id="A0A5C7F2X2"/>
<feature type="transmembrane region" description="Helical" evidence="6">
    <location>
        <begin position="74"/>
        <end position="91"/>
    </location>
</feature>
<dbReference type="PANTHER" id="PTHR30238:SF4">
    <property type="entry name" value="SLL1022 PROTEIN"/>
    <property type="match status" value="1"/>
</dbReference>